<evidence type="ECO:0000256" key="4">
    <source>
        <dbReference type="ARBA" id="ARBA00022786"/>
    </source>
</evidence>
<dbReference type="PANTHER" id="PTHR14957:SF1">
    <property type="entry name" value="UBIQUITIN-LIKE-CONJUGATING ENZYME ATG10"/>
    <property type="match status" value="1"/>
</dbReference>
<comment type="caution">
    <text evidence="7">The sequence shown here is derived from an EMBL/GenBank/DDBJ whole genome shotgun (WGS) entry which is preliminary data.</text>
</comment>
<comment type="similarity">
    <text evidence="1">Belongs to the ATG10 family.</text>
</comment>
<dbReference type="GO" id="GO:0032446">
    <property type="term" value="P:protein modification by small protein conjugation"/>
    <property type="evidence" value="ECO:0007669"/>
    <property type="project" value="TreeGrafter"/>
</dbReference>
<dbReference type="InterPro" id="IPR007135">
    <property type="entry name" value="Atg3/Atg10"/>
</dbReference>
<evidence type="ECO:0000313" key="8">
    <source>
        <dbReference type="Proteomes" id="UP000650833"/>
    </source>
</evidence>
<sequence>MYMAISKRLANIDIDIIINNEEDDDEEYCTLQDSTEIIQLEHHIVYSTSYQVPVIYFKASYSDGTPLSHKEIFQYIIPDSYQDAIISQNEHPILGIPCWYVHPCDTRGLMKTMTFNSLDYIKVWLSVYGPIVKCNIPASMFLSF</sequence>
<dbReference type="Proteomes" id="UP000650833">
    <property type="component" value="Unassembled WGS sequence"/>
</dbReference>
<dbReference type="Pfam" id="PF03987">
    <property type="entry name" value="Autophagy_act_C"/>
    <property type="match status" value="1"/>
</dbReference>
<dbReference type="GO" id="GO:0000045">
    <property type="term" value="P:autophagosome assembly"/>
    <property type="evidence" value="ECO:0007669"/>
    <property type="project" value="TreeGrafter"/>
</dbReference>
<dbReference type="PANTHER" id="PTHR14957">
    <property type="entry name" value="UBIQUITIN-LIKE-CONJUGATING ENZYME ATG10"/>
    <property type="match status" value="1"/>
</dbReference>
<protein>
    <recommendedName>
        <fullName evidence="2">Ubiquitin-like-conjugating enzyme ATG10</fullName>
    </recommendedName>
    <alternativeName>
        <fullName evidence="6">Autophagy-related protein 10</fullName>
    </alternativeName>
</protein>
<keyword evidence="3" id="KW-0808">Transferase</keyword>
<dbReference type="OrthoDB" id="4089664at2759"/>
<keyword evidence="5" id="KW-0072">Autophagy</keyword>
<evidence type="ECO:0000256" key="2">
    <source>
        <dbReference type="ARBA" id="ARBA00021099"/>
    </source>
</evidence>
<gene>
    <name evidence="7" type="ORF">INT46_007070</name>
</gene>
<evidence type="ECO:0000256" key="3">
    <source>
        <dbReference type="ARBA" id="ARBA00022679"/>
    </source>
</evidence>
<organism evidence="7 8">
    <name type="scientific">Mucor plumbeus</name>
    <dbReference type="NCBI Taxonomy" id="97098"/>
    <lineage>
        <taxon>Eukaryota</taxon>
        <taxon>Fungi</taxon>
        <taxon>Fungi incertae sedis</taxon>
        <taxon>Mucoromycota</taxon>
        <taxon>Mucoromycotina</taxon>
        <taxon>Mucoromycetes</taxon>
        <taxon>Mucorales</taxon>
        <taxon>Mucorineae</taxon>
        <taxon>Mucoraceae</taxon>
        <taxon>Mucor</taxon>
    </lineage>
</organism>
<dbReference type="AlphaFoldDB" id="A0A8H7RSQ0"/>
<accession>A0A8H7RSQ0</accession>
<evidence type="ECO:0000256" key="6">
    <source>
        <dbReference type="ARBA" id="ARBA00029833"/>
    </source>
</evidence>
<name>A0A8H7RSQ0_9FUNG</name>
<reference evidence="7" key="1">
    <citation type="submission" date="2020-12" db="EMBL/GenBank/DDBJ databases">
        <title>Metabolic potential, ecology and presence of endohyphal bacteria is reflected in genomic diversity of Mucoromycotina.</title>
        <authorList>
            <person name="Muszewska A."/>
            <person name="Okrasinska A."/>
            <person name="Steczkiewicz K."/>
            <person name="Drgas O."/>
            <person name="Orlowska M."/>
            <person name="Perlinska-Lenart U."/>
            <person name="Aleksandrzak-Piekarczyk T."/>
            <person name="Szatraj K."/>
            <person name="Zielenkiewicz U."/>
            <person name="Pilsyk S."/>
            <person name="Malc E."/>
            <person name="Mieczkowski P."/>
            <person name="Kruszewska J.S."/>
            <person name="Biernat P."/>
            <person name="Pawlowska J."/>
        </authorList>
    </citation>
    <scope>NUCLEOTIDE SEQUENCE</scope>
    <source>
        <strain evidence="7">CBS 226.32</strain>
    </source>
</reference>
<dbReference type="GO" id="GO:0005829">
    <property type="term" value="C:cytosol"/>
    <property type="evidence" value="ECO:0007669"/>
    <property type="project" value="TreeGrafter"/>
</dbReference>
<keyword evidence="8" id="KW-1185">Reference proteome</keyword>
<dbReference type="GO" id="GO:0061651">
    <property type="term" value="F:Atg12 conjugating enzyme activity"/>
    <property type="evidence" value="ECO:0007669"/>
    <property type="project" value="TreeGrafter"/>
</dbReference>
<proteinExistence type="inferred from homology"/>
<dbReference type="Gene3D" id="3.30.1460.50">
    <property type="match status" value="1"/>
</dbReference>
<evidence type="ECO:0000313" key="7">
    <source>
        <dbReference type="EMBL" id="KAG2216010.1"/>
    </source>
</evidence>
<keyword evidence="4" id="KW-0833">Ubl conjugation pathway</keyword>
<dbReference type="EMBL" id="JAEPRC010000001">
    <property type="protein sequence ID" value="KAG2216010.1"/>
    <property type="molecule type" value="Genomic_DNA"/>
</dbReference>
<dbReference type="GO" id="GO:0000422">
    <property type="term" value="P:autophagy of mitochondrion"/>
    <property type="evidence" value="ECO:0007669"/>
    <property type="project" value="TreeGrafter"/>
</dbReference>
<evidence type="ECO:0000256" key="5">
    <source>
        <dbReference type="ARBA" id="ARBA00023006"/>
    </source>
</evidence>
<evidence type="ECO:0000256" key="1">
    <source>
        <dbReference type="ARBA" id="ARBA00005696"/>
    </source>
</evidence>